<dbReference type="AlphaFoldDB" id="A0A6N3BSP5"/>
<dbReference type="EMBL" id="CACRUG010000006">
    <property type="protein sequence ID" value="VYU05639.1"/>
    <property type="molecule type" value="Genomic_DNA"/>
</dbReference>
<reference evidence="1" key="1">
    <citation type="submission" date="2019-11" db="EMBL/GenBank/DDBJ databases">
        <authorList>
            <person name="Feng L."/>
        </authorList>
    </citation>
    <scope>NUCLEOTIDE SEQUENCE</scope>
    <source>
        <strain evidence="1">VparvulaLFYP99</strain>
    </source>
</reference>
<sequence>MRLKSILLGLAVSLAFTMPIYAAQYTVPEGQPPVPGADSSIPDNAYQNYRYGDIRKVPDFEIQEVLKLRYKEIDELVRDREISVEDAEALKKVNVKYMDLTSHDSTVILLHEDGFNAKMTAPIRAVAGIFTPLKSDGITSFAVDRYALASLSGTIVTPEDNYNENSELHKGMFIYPGFKSAYWSISDESVRNDSPMMLAYVTFDSDSNRHYIVGLSKFHQPNVKELQTEMANVVIPSIQPLDELARISDLVKWDNITYRLPKGMMLKAEEKVDSEYSRRVYYGQGLELVIDRGPIVHDDSAMSGYFNRIFADYLYGSSSPLLRDIPIQSAIVWNNGVPTYLMDQHNLGKQSRIFQLIQDDQYEYDMYLTYEDGKAKYNHIELRNIMEYLDFKNAKELRRKAEIKIKK</sequence>
<accession>A0A6N3BSP5</accession>
<protein>
    <submittedName>
        <fullName evidence="1">Uncharacterized protein</fullName>
    </submittedName>
</protein>
<organism evidence="1">
    <name type="scientific">Veillonella parvula</name>
    <name type="common">Staphylococcus parvulus</name>
    <dbReference type="NCBI Taxonomy" id="29466"/>
    <lineage>
        <taxon>Bacteria</taxon>
        <taxon>Bacillati</taxon>
        <taxon>Bacillota</taxon>
        <taxon>Negativicutes</taxon>
        <taxon>Veillonellales</taxon>
        <taxon>Veillonellaceae</taxon>
        <taxon>Veillonella</taxon>
    </lineage>
</organism>
<gene>
    <name evidence="1" type="ORF">VPLFYP99_01865</name>
</gene>
<dbReference type="RefSeq" id="WP_156697354.1">
    <property type="nucleotide sequence ID" value="NZ_CACRUG010000006.1"/>
</dbReference>
<evidence type="ECO:0000313" key="1">
    <source>
        <dbReference type="EMBL" id="VYU05639.1"/>
    </source>
</evidence>
<name>A0A6N3BSP5_VEIPA</name>
<proteinExistence type="predicted"/>